<accession>A0A3P8LYZ0</accession>
<organism evidence="2 3">
    <name type="scientific">Raoultella terrigena</name>
    <name type="common">Klebsiella terrigena</name>
    <dbReference type="NCBI Taxonomy" id="577"/>
    <lineage>
        <taxon>Bacteria</taxon>
        <taxon>Pseudomonadati</taxon>
        <taxon>Pseudomonadota</taxon>
        <taxon>Gammaproteobacteria</taxon>
        <taxon>Enterobacterales</taxon>
        <taxon>Enterobacteriaceae</taxon>
        <taxon>Klebsiella/Raoultella group</taxon>
        <taxon>Raoultella</taxon>
    </lineage>
</organism>
<dbReference type="Proteomes" id="UP000274346">
    <property type="component" value="Chromosome"/>
</dbReference>
<keyword evidence="1" id="KW-1133">Transmembrane helix</keyword>
<feature type="transmembrane region" description="Helical" evidence="1">
    <location>
        <begin position="25"/>
        <end position="46"/>
    </location>
</feature>
<evidence type="ECO:0000313" key="3">
    <source>
        <dbReference type="Proteomes" id="UP000274346"/>
    </source>
</evidence>
<dbReference type="KEGG" id="rtg:NCTC13098_01516"/>
<keyword evidence="1" id="KW-0472">Membrane</keyword>
<evidence type="ECO:0000313" key="2">
    <source>
        <dbReference type="EMBL" id="VDR25210.1"/>
    </source>
</evidence>
<dbReference type="AlphaFoldDB" id="A0A3P8LYZ0"/>
<dbReference type="EMBL" id="LR131271">
    <property type="protein sequence ID" value="VDR25210.1"/>
    <property type="molecule type" value="Genomic_DNA"/>
</dbReference>
<evidence type="ECO:0000256" key="1">
    <source>
        <dbReference type="SAM" id="Phobius"/>
    </source>
</evidence>
<reference evidence="2 3" key="1">
    <citation type="submission" date="2018-12" db="EMBL/GenBank/DDBJ databases">
        <authorList>
            <consortium name="Pathogen Informatics"/>
        </authorList>
    </citation>
    <scope>NUCLEOTIDE SEQUENCE [LARGE SCALE GENOMIC DNA]</scope>
    <source>
        <strain evidence="2 3">NCTC13098</strain>
    </source>
</reference>
<proteinExistence type="predicted"/>
<gene>
    <name evidence="2" type="ORF">NCTC13098_01516</name>
</gene>
<name>A0A3P8LYZ0_RAOTE</name>
<protein>
    <submittedName>
        <fullName evidence="2">Uncharacterized protein</fullName>
    </submittedName>
</protein>
<keyword evidence="1" id="KW-0812">Transmembrane</keyword>
<sequence>MQSSQDRLQHYSDMAITTILPLKRVFHLTFAGVVQGFVELINFWLIGSTG</sequence>